<keyword evidence="7" id="KW-0378">Hydrolase</keyword>
<dbReference type="Gene3D" id="3.30.1370.100">
    <property type="entry name" value="MutL, C-terminal domain, regulatory subdomain"/>
    <property type="match status" value="1"/>
</dbReference>
<sequence>MSKIKILDETTINKISAGEVVDRPSSIVKELIENAIDANSTQITIEIKNGGIKYIRVTDNGDGIPPDDVEIAFYRHATSKIQNYQDINNIYTMGFRGEALSSIAAISKLNLYTKTQDDILGTHVEYIGGKLILKENIGCPSGTTLIVEDVFYNTPARYKFLKSESVETKHLIEVASREALINANISFELISNGKMIFKTSGKGSIEDNIYDILGYQLKGHLIPISINKEDILIKGFVSDLDFYEKNSGDILFYVNNRYVFDNDYKKTITESYKSLLTRHQYPVAVFNVLLPANRVDINVHPSKLYVKLYDKDLIFNAIEQEIKKKLVKERSKTIDIAIDIQERENTFNKVEAKANNIIYERPSFDQYELNLNDSKSIDTTINDNPYNDLKNANNSNESDVYSNLSIIKYKKIGQLFNTYILLEYRNDLYIIDQHAAHERILYEKYRNEYFNKNINTQILLIPEVIQLKHEDYKFVENIVDNFNRLGFEIDIFSDNIIILRALPAILGLSDVNKDIILDLIEEIKNGNLILSEVESLDNAIIKAACKSAVKANKRLDNIEIDSLINDLMHCKEPFTCPHGRPTILKKSIKDIEKLFKRI</sequence>
<dbReference type="Pfam" id="PF13589">
    <property type="entry name" value="HATPase_c_3"/>
    <property type="match status" value="1"/>
</dbReference>
<organism evidence="7 8">
    <name type="scientific">Calorimonas adulescens</name>
    <dbReference type="NCBI Taxonomy" id="2606906"/>
    <lineage>
        <taxon>Bacteria</taxon>
        <taxon>Bacillati</taxon>
        <taxon>Bacillota</taxon>
        <taxon>Clostridia</taxon>
        <taxon>Thermoanaerobacterales</taxon>
        <taxon>Thermoanaerobacteraceae</taxon>
        <taxon>Calorimonas</taxon>
    </lineage>
</organism>
<dbReference type="SUPFAM" id="SSF55874">
    <property type="entry name" value="ATPase domain of HSP90 chaperone/DNA topoisomerase II/histidine kinase"/>
    <property type="match status" value="1"/>
</dbReference>
<dbReference type="GO" id="GO:0005524">
    <property type="term" value="F:ATP binding"/>
    <property type="evidence" value="ECO:0007669"/>
    <property type="project" value="InterPro"/>
</dbReference>
<dbReference type="EMBL" id="VTPS01000023">
    <property type="protein sequence ID" value="TZE80803.1"/>
    <property type="molecule type" value="Genomic_DNA"/>
</dbReference>
<dbReference type="InterPro" id="IPR014721">
    <property type="entry name" value="Ribsml_uS5_D2-typ_fold_subgr"/>
</dbReference>
<dbReference type="InterPro" id="IPR037198">
    <property type="entry name" value="MutL_C_sf"/>
</dbReference>
<dbReference type="GO" id="GO:0032300">
    <property type="term" value="C:mismatch repair complex"/>
    <property type="evidence" value="ECO:0007669"/>
    <property type="project" value="InterPro"/>
</dbReference>
<dbReference type="InterPro" id="IPR042120">
    <property type="entry name" value="MutL_C_dimsub"/>
</dbReference>
<dbReference type="NCBIfam" id="TIGR00585">
    <property type="entry name" value="mutl"/>
    <property type="match status" value="1"/>
</dbReference>
<dbReference type="InterPro" id="IPR020568">
    <property type="entry name" value="Ribosomal_Su5_D2-typ_SF"/>
</dbReference>
<keyword evidence="3 4" id="KW-0234">DNA repair</keyword>
<dbReference type="GO" id="GO:0006298">
    <property type="term" value="P:mismatch repair"/>
    <property type="evidence" value="ECO:0007669"/>
    <property type="project" value="UniProtKB-UniRule"/>
</dbReference>
<dbReference type="InterPro" id="IPR036890">
    <property type="entry name" value="HATPase_C_sf"/>
</dbReference>
<dbReference type="PANTHER" id="PTHR10073:SF12">
    <property type="entry name" value="DNA MISMATCH REPAIR PROTEIN MLH1"/>
    <property type="match status" value="1"/>
</dbReference>
<dbReference type="GO" id="GO:0016887">
    <property type="term" value="F:ATP hydrolysis activity"/>
    <property type="evidence" value="ECO:0007669"/>
    <property type="project" value="InterPro"/>
</dbReference>
<proteinExistence type="inferred from homology"/>
<evidence type="ECO:0000259" key="6">
    <source>
        <dbReference type="SMART" id="SM01340"/>
    </source>
</evidence>
<dbReference type="SMART" id="SM01340">
    <property type="entry name" value="DNA_mis_repair"/>
    <property type="match status" value="1"/>
</dbReference>
<dbReference type="FunFam" id="3.30.565.10:FF:000003">
    <property type="entry name" value="DNA mismatch repair endonuclease MutL"/>
    <property type="match status" value="1"/>
</dbReference>
<evidence type="ECO:0000313" key="8">
    <source>
        <dbReference type="Proteomes" id="UP000322976"/>
    </source>
</evidence>
<dbReference type="InterPro" id="IPR038973">
    <property type="entry name" value="MutL/Mlh/Pms-like"/>
</dbReference>
<dbReference type="Proteomes" id="UP000322976">
    <property type="component" value="Unassembled WGS sequence"/>
</dbReference>
<dbReference type="CDD" id="cd00782">
    <property type="entry name" value="MutL_Trans"/>
    <property type="match status" value="1"/>
</dbReference>
<dbReference type="InterPro" id="IPR014790">
    <property type="entry name" value="MutL_C"/>
</dbReference>
<dbReference type="HAMAP" id="MF_00149">
    <property type="entry name" value="DNA_mis_repair"/>
    <property type="match status" value="1"/>
</dbReference>
<evidence type="ECO:0000256" key="2">
    <source>
        <dbReference type="ARBA" id="ARBA00022763"/>
    </source>
</evidence>
<name>A0A5D8QBA8_9THEO</name>
<evidence type="ECO:0000256" key="3">
    <source>
        <dbReference type="ARBA" id="ARBA00023204"/>
    </source>
</evidence>
<dbReference type="Pfam" id="PF08676">
    <property type="entry name" value="MutL_C"/>
    <property type="match status" value="1"/>
</dbReference>
<dbReference type="Pfam" id="PF01119">
    <property type="entry name" value="DNA_mis_repair"/>
    <property type="match status" value="1"/>
</dbReference>
<dbReference type="SUPFAM" id="SSF54211">
    <property type="entry name" value="Ribosomal protein S5 domain 2-like"/>
    <property type="match status" value="1"/>
</dbReference>
<accession>A0A5D8QBA8</accession>
<comment type="caution">
    <text evidence="7">The sequence shown here is derived from an EMBL/GenBank/DDBJ whole genome shotgun (WGS) entry which is preliminary data.</text>
</comment>
<dbReference type="InterPro" id="IPR013507">
    <property type="entry name" value="DNA_mismatch_S5_2-like"/>
</dbReference>
<dbReference type="CDD" id="cd16926">
    <property type="entry name" value="HATPase_MutL-MLH-PMS-like"/>
    <property type="match status" value="1"/>
</dbReference>
<feature type="domain" description="DNA mismatch repair protein S5" evidence="6">
    <location>
        <begin position="209"/>
        <end position="327"/>
    </location>
</feature>
<evidence type="ECO:0000313" key="7">
    <source>
        <dbReference type="EMBL" id="TZE80803.1"/>
    </source>
</evidence>
<dbReference type="Gene3D" id="3.30.565.10">
    <property type="entry name" value="Histidine kinase-like ATPase, C-terminal domain"/>
    <property type="match status" value="1"/>
</dbReference>
<comment type="function">
    <text evidence="4">This protein is involved in the repair of mismatches in DNA. It is required for dam-dependent methyl-directed DNA mismatch repair. May act as a 'molecular matchmaker', a protein that promotes the formation of a stable complex between two or more DNA-binding proteins in an ATP-dependent manner without itself being part of a final effector complex.</text>
</comment>
<dbReference type="InterPro" id="IPR002099">
    <property type="entry name" value="MutL/Mlh/PMS"/>
</dbReference>
<keyword evidence="2 4" id="KW-0227">DNA damage</keyword>
<evidence type="ECO:0000259" key="5">
    <source>
        <dbReference type="SMART" id="SM00853"/>
    </source>
</evidence>
<comment type="similarity">
    <text evidence="1 4">Belongs to the DNA mismatch repair MutL/HexB family.</text>
</comment>
<dbReference type="AlphaFoldDB" id="A0A5D8QBA8"/>
<dbReference type="InterPro" id="IPR020667">
    <property type="entry name" value="DNA_mismatch_repair_MutL"/>
</dbReference>
<evidence type="ECO:0000256" key="1">
    <source>
        <dbReference type="ARBA" id="ARBA00006082"/>
    </source>
</evidence>
<dbReference type="Gene3D" id="3.30.230.10">
    <property type="match status" value="1"/>
</dbReference>
<dbReference type="PROSITE" id="PS00058">
    <property type="entry name" value="DNA_MISMATCH_REPAIR_1"/>
    <property type="match status" value="1"/>
</dbReference>
<reference evidence="7 8" key="1">
    <citation type="submission" date="2019-08" db="EMBL/GenBank/DDBJ databases">
        <title>Calorimonas adulescens gen. nov., sp. nov., an anaerobic thermophilic bacterium from Sakhalin hot spring.</title>
        <authorList>
            <person name="Khomyakova M.A."/>
            <person name="Merkel A.Y."/>
            <person name="Novikov A."/>
            <person name="Bonch-Osmolovskaya E.A."/>
            <person name="Slobodkin A.I."/>
        </authorList>
    </citation>
    <scope>NUCLEOTIDE SEQUENCE [LARGE SCALE GENOMIC DNA]</scope>
    <source>
        <strain evidence="7 8">A05MB</strain>
    </source>
</reference>
<dbReference type="RefSeq" id="WP_149546183.1">
    <property type="nucleotide sequence ID" value="NZ_VTPS01000023.1"/>
</dbReference>
<dbReference type="GO" id="GO:0030983">
    <property type="term" value="F:mismatched DNA binding"/>
    <property type="evidence" value="ECO:0007669"/>
    <property type="project" value="InterPro"/>
</dbReference>
<feature type="domain" description="MutL C-terminal dimerisation" evidence="5">
    <location>
        <begin position="411"/>
        <end position="555"/>
    </location>
</feature>
<dbReference type="Gene3D" id="3.30.1540.20">
    <property type="entry name" value="MutL, C-terminal domain, dimerisation subdomain"/>
    <property type="match status" value="1"/>
</dbReference>
<keyword evidence="7" id="KW-0540">Nuclease</keyword>
<dbReference type="GO" id="GO:0004519">
    <property type="term" value="F:endonuclease activity"/>
    <property type="evidence" value="ECO:0007669"/>
    <property type="project" value="UniProtKB-KW"/>
</dbReference>
<keyword evidence="7" id="KW-0255">Endonuclease</keyword>
<dbReference type="PANTHER" id="PTHR10073">
    <property type="entry name" value="DNA MISMATCH REPAIR PROTEIN MLH, PMS, MUTL"/>
    <property type="match status" value="1"/>
</dbReference>
<dbReference type="InterPro" id="IPR014762">
    <property type="entry name" value="DNA_mismatch_repair_CS"/>
</dbReference>
<dbReference type="SMART" id="SM00853">
    <property type="entry name" value="MutL_C"/>
    <property type="match status" value="1"/>
</dbReference>
<gene>
    <name evidence="4 7" type="primary">mutL</name>
    <name evidence="7" type="ORF">FWJ32_11895</name>
</gene>
<dbReference type="SUPFAM" id="SSF118116">
    <property type="entry name" value="DNA mismatch repair protein MutL"/>
    <property type="match status" value="1"/>
</dbReference>
<keyword evidence="8" id="KW-1185">Reference proteome</keyword>
<dbReference type="GO" id="GO:0140664">
    <property type="term" value="F:ATP-dependent DNA damage sensor activity"/>
    <property type="evidence" value="ECO:0007669"/>
    <property type="project" value="InterPro"/>
</dbReference>
<dbReference type="InterPro" id="IPR042121">
    <property type="entry name" value="MutL_C_regsub"/>
</dbReference>
<protein>
    <recommendedName>
        <fullName evidence="4">DNA mismatch repair protein MutL</fullName>
    </recommendedName>
</protein>
<evidence type="ECO:0000256" key="4">
    <source>
        <dbReference type="HAMAP-Rule" id="MF_00149"/>
    </source>
</evidence>